<evidence type="ECO:0000259" key="2">
    <source>
        <dbReference type="SMART" id="SM00903"/>
    </source>
</evidence>
<dbReference type="InterPro" id="IPR050268">
    <property type="entry name" value="NADH-dep_flavin_reductase"/>
</dbReference>
<dbReference type="PANTHER" id="PTHR30466:SF1">
    <property type="entry name" value="FMN REDUCTASE (NADH) RUTF"/>
    <property type="match status" value="1"/>
</dbReference>
<name>A0A0N0RFQ6_9CHLR</name>
<dbReference type="InParanoid" id="A0A0N0RFQ6"/>
<evidence type="ECO:0000313" key="6">
    <source>
        <dbReference type="Proteomes" id="UP000050502"/>
    </source>
</evidence>
<sequence length="182" mass="20090">MSFDVEMFKRAMSQFATGVTIVTTRDGDDVHGMTANAFSSVSLDPMLVLVCIAKPLRTHEMIQKSGIFAVNILALSQRELAERFAGMVPGVEDRFEGIAYQTATTGAPVFDEALAWVDCRLWATYDGGDHTIFVGEVVDGAVLNDGTREPLLYFNRRWAHLGPVEQRGSSPWPKKTSDDETE</sequence>
<dbReference type="InterPro" id="IPR012349">
    <property type="entry name" value="Split_barrel_FMN-bd"/>
</dbReference>
<dbReference type="Proteomes" id="UP000050502">
    <property type="component" value="Unassembled WGS sequence"/>
</dbReference>
<feature type="domain" description="Flavin reductase like" evidence="2">
    <location>
        <begin position="12"/>
        <end position="160"/>
    </location>
</feature>
<evidence type="ECO:0000313" key="4">
    <source>
        <dbReference type="EMBL" id="KPL89082.1"/>
    </source>
</evidence>
<reference evidence="5" key="3">
    <citation type="submission" date="2015-08" db="EMBL/GenBank/DDBJ databases">
        <title>Draft Genome Sequence of a Heterotrophic Facultative Anaerobic Bacterium Ardenticatena maritima Strain 110S.</title>
        <authorList>
            <person name="Kawaichi S."/>
            <person name="Yoshida T."/>
            <person name="Sako Y."/>
            <person name="Nakamura R."/>
        </authorList>
    </citation>
    <scope>NUCLEOTIDE SEQUENCE [LARGE SCALE GENOMIC DNA]</scope>
    <source>
        <strain evidence="5">110S</strain>
    </source>
</reference>
<dbReference type="GO" id="GO:0042602">
    <property type="term" value="F:riboflavin reductase (NADPH) activity"/>
    <property type="evidence" value="ECO:0007669"/>
    <property type="project" value="TreeGrafter"/>
</dbReference>
<dbReference type="InterPro" id="IPR002563">
    <property type="entry name" value="Flavin_Rdtase-like_dom"/>
</dbReference>
<evidence type="ECO:0000256" key="1">
    <source>
        <dbReference type="ARBA" id="ARBA00023002"/>
    </source>
</evidence>
<reference evidence="3 5" key="1">
    <citation type="journal article" date="2015" name="Genome Announc.">
        <title>Draft Genome Sequence of a Heterotrophic Facultative Anaerobic Thermophilic Bacterium, Ardenticatena maritima Strain 110ST.</title>
        <authorList>
            <person name="Kawaichi S."/>
            <person name="Yoshida T."/>
            <person name="Sako Y."/>
            <person name="Nakamura R."/>
        </authorList>
    </citation>
    <scope>NUCLEOTIDE SEQUENCE [LARGE SCALE GENOMIC DNA]</scope>
    <source>
        <strain evidence="3 5">110S</strain>
    </source>
</reference>
<keyword evidence="1" id="KW-0560">Oxidoreductase</keyword>
<dbReference type="OrthoDB" id="9792858at2"/>
<dbReference type="RefSeq" id="WP_054493597.1">
    <property type="nucleotide sequence ID" value="NZ_BBZA01000194.1"/>
</dbReference>
<dbReference type="Pfam" id="PF01613">
    <property type="entry name" value="Flavin_Reduct"/>
    <property type="match status" value="1"/>
</dbReference>
<evidence type="ECO:0000313" key="3">
    <source>
        <dbReference type="EMBL" id="GAP63808.1"/>
    </source>
</evidence>
<organism evidence="3 5">
    <name type="scientific">Ardenticatena maritima</name>
    <dbReference type="NCBI Taxonomy" id="872965"/>
    <lineage>
        <taxon>Bacteria</taxon>
        <taxon>Bacillati</taxon>
        <taxon>Chloroflexota</taxon>
        <taxon>Ardenticatenia</taxon>
        <taxon>Ardenticatenales</taxon>
        <taxon>Ardenticatenaceae</taxon>
        <taxon>Ardenticatena</taxon>
    </lineage>
</organism>
<dbReference type="PANTHER" id="PTHR30466">
    <property type="entry name" value="FLAVIN REDUCTASE"/>
    <property type="match status" value="1"/>
</dbReference>
<dbReference type="SUPFAM" id="SSF50475">
    <property type="entry name" value="FMN-binding split barrel"/>
    <property type="match status" value="1"/>
</dbReference>
<proteinExistence type="predicted"/>
<dbReference type="SMART" id="SM00903">
    <property type="entry name" value="Flavin_Reduct"/>
    <property type="match status" value="1"/>
</dbReference>
<comment type="caution">
    <text evidence="3">The sequence shown here is derived from an EMBL/GenBank/DDBJ whole genome shotgun (WGS) entry which is preliminary data.</text>
</comment>
<evidence type="ECO:0000313" key="5">
    <source>
        <dbReference type="Proteomes" id="UP000037784"/>
    </source>
</evidence>
<keyword evidence="5" id="KW-1185">Reference proteome</keyword>
<gene>
    <name evidence="3" type="ORF">ARMA_2231</name>
    <name evidence="4" type="ORF">SE16_00610</name>
</gene>
<dbReference type="GO" id="GO:0010181">
    <property type="term" value="F:FMN binding"/>
    <property type="evidence" value="ECO:0007669"/>
    <property type="project" value="InterPro"/>
</dbReference>
<dbReference type="Proteomes" id="UP000037784">
    <property type="component" value="Unassembled WGS sequence"/>
</dbReference>
<dbReference type="EMBL" id="LGKN01000003">
    <property type="protein sequence ID" value="KPL89082.1"/>
    <property type="molecule type" value="Genomic_DNA"/>
</dbReference>
<accession>A0A0N0RFQ6</accession>
<dbReference type="STRING" id="872965.SE16_00610"/>
<dbReference type="AlphaFoldDB" id="A0A0N0RFQ6"/>
<reference evidence="4 6" key="2">
    <citation type="submission" date="2015-07" db="EMBL/GenBank/DDBJ databases">
        <title>Whole genome sequence of Ardenticatena maritima DSM 23922.</title>
        <authorList>
            <person name="Hemp J."/>
            <person name="Ward L.M."/>
            <person name="Pace L.A."/>
            <person name="Fischer W.W."/>
        </authorList>
    </citation>
    <scope>NUCLEOTIDE SEQUENCE [LARGE SCALE GENOMIC DNA]</scope>
    <source>
        <strain evidence="4 6">110S</strain>
    </source>
</reference>
<protein>
    <recommendedName>
        <fullName evidence="2">Flavin reductase like domain-containing protein</fullName>
    </recommendedName>
</protein>
<dbReference type="EMBL" id="BBZA01000194">
    <property type="protein sequence ID" value="GAP63808.1"/>
    <property type="molecule type" value="Genomic_DNA"/>
</dbReference>
<dbReference type="Gene3D" id="2.30.110.10">
    <property type="entry name" value="Electron Transport, Fmn-binding Protein, Chain A"/>
    <property type="match status" value="1"/>
</dbReference>